<organism evidence="1 2">
    <name type="scientific">Flavihumibacter stibioxidans</name>
    <dbReference type="NCBI Taxonomy" id="1834163"/>
    <lineage>
        <taxon>Bacteria</taxon>
        <taxon>Pseudomonadati</taxon>
        <taxon>Bacteroidota</taxon>
        <taxon>Chitinophagia</taxon>
        <taxon>Chitinophagales</taxon>
        <taxon>Chitinophagaceae</taxon>
        <taxon>Flavihumibacter</taxon>
    </lineage>
</organism>
<evidence type="ECO:0000313" key="2">
    <source>
        <dbReference type="Proteomes" id="UP000765802"/>
    </source>
</evidence>
<dbReference type="Proteomes" id="UP000765802">
    <property type="component" value="Unassembled WGS sequence"/>
</dbReference>
<name>A0ABR7MDF4_9BACT</name>
<keyword evidence="2" id="KW-1185">Reference proteome</keyword>
<dbReference type="RefSeq" id="WP_187258370.1">
    <property type="nucleotide sequence ID" value="NZ_JBHULF010000005.1"/>
</dbReference>
<evidence type="ECO:0008006" key="3">
    <source>
        <dbReference type="Google" id="ProtNLM"/>
    </source>
</evidence>
<comment type="caution">
    <text evidence="1">The sequence shown here is derived from an EMBL/GenBank/DDBJ whole genome shotgun (WGS) entry which is preliminary data.</text>
</comment>
<reference evidence="1 2" key="1">
    <citation type="submission" date="2016-07" db="EMBL/GenBank/DDBJ databases">
        <title>Genome analysis of Flavihumibacter stibioxidans YS-17.</title>
        <authorList>
            <person name="Shi K."/>
            <person name="Han Y."/>
            <person name="Wang G."/>
        </authorList>
    </citation>
    <scope>NUCLEOTIDE SEQUENCE [LARGE SCALE GENOMIC DNA]</scope>
    <source>
        <strain evidence="1 2">YS-17</strain>
    </source>
</reference>
<proteinExistence type="predicted"/>
<protein>
    <recommendedName>
        <fullName evidence="3">Addiction module component</fullName>
    </recommendedName>
</protein>
<evidence type="ECO:0000313" key="1">
    <source>
        <dbReference type="EMBL" id="MBC6493054.1"/>
    </source>
</evidence>
<gene>
    <name evidence="1" type="ORF">BC349_18515</name>
</gene>
<accession>A0ABR7MDF4</accession>
<dbReference type="EMBL" id="MBUA01000030">
    <property type="protein sequence ID" value="MBC6493054.1"/>
    <property type="molecule type" value="Genomic_DNA"/>
</dbReference>
<sequence>MSTTTIRQKLYDYIRGAEDRKVKAIYTMLEEEIEESYDYWNDKAFMAALAKRSADRLSGTSKTVPWKEAKAQILASKTSKKK</sequence>